<comment type="caution">
    <text evidence="2">The sequence shown here is derived from an EMBL/GenBank/DDBJ whole genome shotgun (WGS) entry which is preliminary data.</text>
</comment>
<sequence length="71" mass="8044">MPRNDSTKQKKSKAQPTKKTATKKGKSSSYNAYVNTKLAELKKADPTLKHTEAYQRAFDEWKAQQKSKAAK</sequence>
<feature type="region of interest" description="Disordered" evidence="1">
    <location>
        <begin position="1"/>
        <end position="29"/>
    </location>
</feature>
<keyword evidence="3" id="KW-1185">Reference proteome</keyword>
<evidence type="ECO:0000313" key="3">
    <source>
        <dbReference type="Proteomes" id="UP000311382"/>
    </source>
</evidence>
<accession>A0A5C5FT27</accession>
<name>A0A5C5FT27_9BASI</name>
<evidence type="ECO:0000313" key="2">
    <source>
        <dbReference type="EMBL" id="TNY19940.1"/>
    </source>
</evidence>
<reference evidence="2 3" key="1">
    <citation type="submission" date="2019-03" db="EMBL/GenBank/DDBJ databases">
        <title>Rhodosporidium diobovatum UCD-FST 08-225 genome sequencing, assembly, and annotation.</title>
        <authorList>
            <person name="Fakankun I.U."/>
            <person name="Fristensky B."/>
            <person name="Levin D.B."/>
        </authorList>
    </citation>
    <scope>NUCLEOTIDE SEQUENCE [LARGE SCALE GENOMIC DNA]</scope>
    <source>
        <strain evidence="2 3">UCD-FST 08-225</strain>
    </source>
</reference>
<organism evidence="2 3">
    <name type="scientific">Rhodotorula diobovata</name>
    <dbReference type="NCBI Taxonomy" id="5288"/>
    <lineage>
        <taxon>Eukaryota</taxon>
        <taxon>Fungi</taxon>
        <taxon>Dikarya</taxon>
        <taxon>Basidiomycota</taxon>
        <taxon>Pucciniomycotina</taxon>
        <taxon>Microbotryomycetes</taxon>
        <taxon>Sporidiobolales</taxon>
        <taxon>Sporidiobolaceae</taxon>
        <taxon>Rhodotorula</taxon>
    </lineage>
</organism>
<dbReference type="Proteomes" id="UP000311382">
    <property type="component" value="Unassembled WGS sequence"/>
</dbReference>
<proteinExistence type="predicted"/>
<dbReference type="AlphaFoldDB" id="A0A5C5FT27"/>
<protein>
    <submittedName>
        <fullName evidence="2">Uncharacterized protein</fullName>
    </submittedName>
</protein>
<evidence type="ECO:0000256" key="1">
    <source>
        <dbReference type="SAM" id="MobiDB-lite"/>
    </source>
</evidence>
<dbReference type="OrthoDB" id="2521318at2759"/>
<dbReference type="SUPFAM" id="SSF47095">
    <property type="entry name" value="HMG-box"/>
    <property type="match status" value="1"/>
</dbReference>
<dbReference type="EMBL" id="SOZI01000080">
    <property type="protein sequence ID" value="TNY19940.1"/>
    <property type="molecule type" value="Genomic_DNA"/>
</dbReference>
<dbReference type="InterPro" id="IPR036910">
    <property type="entry name" value="HMG_box_dom_sf"/>
</dbReference>
<gene>
    <name evidence="2" type="ORF">DMC30DRAFT_417423</name>
</gene>